<evidence type="ECO:0000256" key="1">
    <source>
        <dbReference type="ARBA" id="ARBA00006484"/>
    </source>
</evidence>
<accession>A0A3N1H2A0</accession>
<name>A0A3N1H2A0_9PSEU</name>
<dbReference type="Proteomes" id="UP000268727">
    <property type="component" value="Unassembled WGS sequence"/>
</dbReference>
<dbReference type="SUPFAM" id="SSF51735">
    <property type="entry name" value="NAD(P)-binding Rossmann-fold domains"/>
    <property type="match status" value="1"/>
</dbReference>
<comment type="caution">
    <text evidence="3">The sequence shown here is derived from an EMBL/GenBank/DDBJ whole genome shotgun (WGS) entry which is preliminary data.</text>
</comment>
<comment type="similarity">
    <text evidence="1">Belongs to the short-chain dehydrogenases/reductases (SDR) family.</text>
</comment>
<keyword evidence="4" id="KW-1185">Reference proteome</keyword>
<dbReference type="PANTHER" id="PTHR42760">
    <property type="entry name" value="SHORT-CHAIN DEHYDROGENASES/REDUCTASES FAMILY MEMBER"/>
    <property type="match status" value="1"/>
</dbReference>
<dbReference type="GO" id="GO:0016616">
    <property type="term" value="F:oxidoreductase activity, acting on the CH-OH group of donors, NAD or NADP as acceptor"/>
    <property type="evidence" value="ECO:0007669"/>
    <property type="project" value="TreeGrafter"/>
</dbReference>
<dbReference type="PROSITE" id="PS00061">
    <property type="entry name" value="ADH_SHORT"/>
    <property type="match status" value="1"/>
</dbReference>
<dbReference type="RefSeq" id="WP_123747889.1">
    <property type="nucleotide sequence ID" value="NZ_RJKM01000001.1"/>
</dbReference>
<evidence type="ECO:0000313" key="4">
    <source>
        <dbReference type="Proteomes" id="UP000268727"/>
    </source>
</evidence>
<dbReference type="NCBIfam" id="NF005559">
    <property type="entry name" value="PRK07231.1"/>
    <property type="match status" value="1"/>
</dbReference>
<dbReference type="Pfam" id="PF13561">
    <property type="entry name" value="adh_short_C2"/>
    <property type="match status" value="1"/>
</dbReference>
<dbReference type="InterPro" id="IPR036291">
    <property type="entry name" value="NAD(P)-bd_dom_sf"/>
</dbReference>
<evidence type="ECO:0000313" key="3">
    <source>
        <dbReference type="EMBL" id="ROP36588.1"/>
    </source>
</evidence>
<dbReference type="PRINTS" id="PR00081">
    <property type="entry name" value="GDHRDH"/>
</dbReference>
<dbReference type="FunFam" id="3.40.50.720:FF:000084">
    <property type="entry name" value="Short-chain dehydrogenase reductase"/>
    <property type="match status" value="1"/>
</dbReference>
<dbReference type="PRINTS" id="PR00080">
    <property type="entry name" value="SDRFAMILY"/>
</dbReference>
<sequence>MEQSLNGKVALVTGAGRGLGRAMAGALAAAGARVAVAARTCAELDGFVAEQAESGREALAVPTDITDADAVDHMVDSTVARFGKLDILVNNSGIVVTTPLLELEPDEWDLIMATNLRGTYLATRAAGRHMVPQRSGKVINIASNHALIGVAEFAAYSASKAGVISLTKTMAVEWARYGISVNALAPGYFATPLNAELRADEELMAHVLRVIPTRRFGEPHELAPWLLLLAGEASDFMTGETIVIDGGQVAR</sequence>
<dbReference type="InterPro" id="IPR020904">
    <property type="entry name" value="Sc_DH/Rdtase_CS"/>
</dbReference>
<protein>
    <submittedName>
        <fullName evidence="3">2-deoxy-D-gluconate 3-dehydrogenase</fullName>
    </submittedName>
</protein>
<proteinExistence type="inferred from homology"/>
<dbReference type="InterPro" id="IPR002347">
    <property type="entry name" value="SDR_fam"/>
</dbReference>
<organism evidence="3 4">
    <name type="scientific">Saccharothrix texasensis</name>
    <dbReference type="NCBI Taxonomy" id="103734"/>
    <lineage>
        <taxon>Bacteria</taxon>
        <taxon>Bacillati</taxon>
        <taxon>Actinomycetota</taxon>
        <taxon>Actinomycetes</taxon>
        <taxon>Pseudonocardiales</taxon>
        <taxon>Pseudonocardiaceae</taxon>
        <taxon>Saccharothrix</taxon>
    </lineage>
</organism>
<dbReference type="Gene3D" id="3.40.50.720">
    <property type="entry name" value="NAD(P)-binding Rossmann-like Domain"/>
    <property type="match status" value="1"/>
</dbReference>
<gene>
    <name evidence="3" type="ORF">EDD40_1862</name>
</gene>
<dbReference type="OrthoDB" id="286404at2"/>
<dbReference type="AlphaFoldDB" id="A0A3N1H2A0"/>
<dbReference type="EMBL" id="RJKM01000001">
    <property type="protein sequence ID" value="ROP36588.1"/>
    <property type="molecule type" value="Genomic_DNA"/>
</dbReference>
<reference evidence="3 4" key="1">
    <citation type="submission" date="2018-11" db="EMBL/GenBank/DDBJ databases">
        <title>Sequencing the genomes of 1000 actinobacteria strains.</title>
        <authorList>
            <person name="Klenk H.-P."/>
        </authorList>
    </citation>
    <scope>NUCLEOTIDE SEQUENCE [LARGE SCALE GENOMIC DNA]</scope>
    <source>
        <strain evidence="3 4">DSM 44231</strain>
    </source>
</reference>
<keyword evidence="2" id="KW-0560">Oxidoreductase</keyword>
<evidence type="ECO:0000256" key="2">
    <source>
        <dbReference type="ARBA" id="ARBA00023002"/>
    </source>
</evidence>